<dbReference type="EMBL" id="CP065047">
    <property type="protein sequence ID" value="QPI37045.1"/>
    <property type="molecule type" value="Genomic_DNA"/>
</dbReference>
<evidence type="ECO:0000313" key="3">
    <source>
        <dbReference type="Proteomes" id="UP000465306"/>
    </source>
</evidence>
<keyword evidence="3" id="KW-1185">Reference proteome</keyword>
<reference evidence="1" key="2">
    <citation type="submission" date="2020-02" db="EMBL/GenBank/DDBJ databases">
        <authorList>
            <person name="Matsumoto Y."/>
            <person name="Kinjo T."/>
            <person name="Motooka D."/>
            <person name="Nabeya D."/>
            <person name="Jung N."/>
            <person name="Uechi K."/>
            <person name="Horii T."/>
            <person name="Iida T."/>
            <person name="Fujita J."/>
            <person name="Nakamura S."/>
        </authorList>
    </citation>
    <scope>NUCLEOTIDE SEQUENCE</scope>
    <source>
        <strain evidence="1">JCM 13573</strain>
    </source>
</reference>
<evidence type="ECO:0000313" key="1">
    <source>
        <dbReference type="EMBL" id="GFG66894.1"/>
    </source>
</evidence>
<dbReference type="EMBL" id="BLKU01000005">
    <property type="protein sequence ID" value="GFG66894.1"/>
    <property type="molecule type" value="Genomic_DNA"/>
</dbReference>
<proteinExistence type="predicted"/>
<dbReference type="AlphaFoldDB" id="A0AAX1J9C0"/>
<dbReference type="KEGG" id="mku:I2456_21905"/>
<name>A0AAX1J9C0_9MYCO</name>
<reference evidence="1 3" key="1">
    <citation type="journal article" date="2019" name="Emerg. Microbes Infect.">
        <title>Comprehensive subspecies identification of 175 nontuberculous mycobacteria species based on 7547 genomic profiles.</title>
        <authorList>
            <person name="Matsumoto Y."/>
            <person name="Kinjo T."/>
            <person name="Motooka D."/>
            <person name="Nabeya D."/>
            <person name="Jung N."/>
            <person name="Uechi K."/>
            <person name="Horii T."/>
            <person name="Iida T."/>
            <person name="Fujita J."/>
            <person name="Nakamura S."/>
        </authorList>
    </citation>
    <scope>NUCLEOTIDE SEQUENCE [LARGE SCALE GENOMIC DNA]</scope>
    <source>
        <strain evidence="1 3">JCM 13573</strain>
    </source>
</reference>
<protein>
    <submittedName>
        <fullName evidence="2">Uncharacterized protein</fullName>
    </submittedName>
</protein>
<evidence type="ECO:0000313" key="2">
    <source>
        <dbReference type="EMBL" id="QPI37045.1"/>
    </source>
</evidence>
<dbReference type="Proteomes" id="UP000465306">
    <property type="component" value="Unassembled WGS sequence"/>
</dbReference>
<evidence type="ECO:0000313" key="4">
    <source>
        <dbReference type="Proteomes" id="UP000663583"/>
    </source>
</evidence>
<organism evidence="2 4">
    <name type="scientific">Mycobacterium kubicae</name>
    <dbReference type="NCBI Taxonomy" id="120959"/>
    <lineage>
        <taxon>Bacteria</taxon>
        <taxon>Bacillati</taxon>
        <taxon>Actinomycetota</taxon>
        <taxon>Actinomycetes</taxon>
        <taxon>Mycobacteriales</taxon>
        <taxon>Mycobacteriaceae</taxon>
        <taxon>Mycobacterium</taxon>
        <taxon>Mycobacterium simiae complex</taxon>
    </lineage>
</organism>
<gene>
    <name evidence="2" type="ORF">I2456_21905</name>
    <name evidence="1" type="ORF">MKUB_43840</name>
</gene>
<accession>A0AAX1J9C0</accession>
<sequence length="154" mass="16628">MMKETAAQNVPLVTLAAELDQPVTVLAARCADHVTIAPETGLRVVHASVCRKLIEQRAAAIEADQQRRRDLATRLGAPVAAARARRHAIDARHAEMRANGEVGAGAQAVDFLFGARVNDERLAAASARMDGYLRGESVGYRISPPPRPRTSRKD</sequence>
<reference evidence="2" key="3">
    <citation type="submission" date="2020-11" db="EMBL/GenBank/DDBJ databases">
        <title>Intraspecies plasmid and genomic variation of Mycobacterium kubicae revealed by the complete genome sequences of two clinical isolates.</title>
        <authorList>
            <person name="Hendrix J.R."/>
            <person name="Epperson L.E."/>
            <person name="Honda J.R."/>
            <person name="Strong M."/>
        </authorList>
    </citation>
    <scope>NUCLEOTIDE SEQUENCE</scope>
    <source>
        <strain evidence="2">JCM 13573</strain>
    </source>
</reference>
<dbReference type="Proteomes" id="UP000663583">
    <property type="component" value="Chromosome"/>
</dbReference>
<dbReference type="RefSeq" id="WP_085072478.1">
    <property type="nucleotide sequence ID" value="NZ_BLKU01000005.1"/>
</dbReference>